<feature type="transmembrane region" description="Helical" evidence="5">
    <location>
        <begin position="213"/>
        <end position="235"/>
    </location>
</feature>
<feature type="compositionally biased region" description="Low complexity" evidence="6">
    <location>
        <begin position="1"/>
        <end position="20"/>
    </location>
</feature>
<feature type="region of interest" description="Disordered" evidence="6">
    <location>
        <begin position="1"/>
        <end position="67"/>
    </location>
</feature>
<keyword evidence="2 5" id="KW-0812">Transmembrane</keyword>
<name>A0A061QZZ8_9CHLO</name>
<organism evidence="7">
    <name type="scientific">Tetraselmis sp. GSL018</name>
    <dbReference type="NCBI Taxonomy" id="582737"/>
    <lineage>
        <taxon>Eukaryota</taxon>
        <taxon>Viridiplantae</taxon>
        <taxon>Chlorophyta</taxon>
        <taxon>core chlorophytes</taxon>
        <taxon>Chlorodendrophyceae</taxon>
        <taxon>Chlorodendrales</taxon>
        <taxon>Chlorodendraceae</taxon>
        <taxon>Tetraselmis</taxon>
    </lineage>
</organism>
<evidence type="ECO:0000256" key="2">
    <source>
        <dbReference type="ARBA" id="ARBA00022692"/>
    </source>
</evidence>
<feature type="transmembrane region" description="Helical" evidence="5">
    <location>
        <begin position="128"/>
        <end position="148"/>
    </location>
</feature>
<dbReference type="PANTHER" id="PTHR23291:SF47">
    <property type="entry name" value="TRANSMEMBRANE BAX INHIBITOR MOTIF CONTAINING 7"/>
    <property type="match status" value="1"/>
</dbReference>
<comment type="subcellular location">
    <subcellularLocation>
        <location evidence="1">Membrane</location>
        <topology evidence="1">Multi-pass membrane protein</topology>
    </subcellularLocation>
</comment>
<feature type="transmembrane region" description="Helical" evidence="5">
    <location>
        <begin position="92"/>
        <end position="116"/>
    </location>
</feature>
<reference evidence="7" key="1">
    <citation type="submission" date="2014-05" db="EMBL/GenBank/DDBJ databases">
        <title>The transcriptome of the halophilic microalga Tetraselmis sp. GSL018 isolated from the Great Salt Lake, Utah.</title>
        <authorList>
            <person name="Jinkerson R.E."/>
            <person name="D'Adamo S."/>
            <person name="Posewitz M.C."/>
        </authorList>
    </citation>
    <scope>NUCLEOTIDE SEQUENCE</scope>
    <source>
        <strain evidence="7">GSL018</strain>
    </source>
</reference>
<evidence type="ECO:0000256" key="4">
    <source>
        <dbReference type="ARBA" id="ARBA00023136"/>
    </source>
</evidence>
<dbReference type="PANTHER" id="PTHR23291">
    <property type="entry name" value="BAX INHIBITOR-RELATED"/>
    <property type="match status" value="1"/>
</dbReference>
<feature type="transmembrane region" description="Helical" evidence="5">
    <location>
        <begin position="287"/>
        <end position="309"/>
    </location>
</feature>
<gene>
    <name evidence="7" type="ORF">TSPGSL018_14159</name>
</gene>
<proteinExistence type="inferred from homology"/>
<feature type="transmembrane region" description="Helical" evidence="5">
    <location>
        <begin position="160"/>
        <end position="180"/>
    </location>
</feature>
<evidence type="ECO:0000256" key="6">
    <source>
        <dbReference type="SAM" id="MobiDB-lite"/>
    </source>
</evidence>
<dbReference type="AlphaFoldDB" id="A0A061QZZ8"/>
<protein>
    <recommendedName>
        <fullName evidence="8">Protein lifeguard 1</fullName>
    </recommendedName>
</protein>
<evidence type="ECO:0000313" key="7">
    <source>
        <dbReference type="EMBL" id="JAC66237.1"/>
    </source>
</evidence>
<dbReference type="GO" id="GO:0016020">
    <property type="term" value="C:membrane"/>
    <property type="evidence" value="ECO:0007669"/>
    <property type="project" value="UniProtKB-SubCell"/>
</dbReference>
<feature type="transmembrane region" description="Helical" evidence="5">
    <location>
        <begin position="247"/>
        <end position="266"/>
    </location>
</feature>
<dbReference type="InterPro" id="IPR006214">
    <property type="entry name" value="Bax_inhibitor_1-related"/>
</dbReference>
<keyword evidence="3 5" id="KW-1133">Transmembrane helix</keyword>
<comment type="similarity">
    <text evidence="5">Belongs to the BI1 family.</text>
</comment>
<keyword evidence="4 5" id="KW-0472">Membrane</keyword>
<evidence type="ECO:0000256" key="5">
    <source>
        <dbReference type="RuleBase" id="RU004379"/>
    </source>
</evidence>
<evidence type="ECO:0000256" key="3">
    <source>
        <dbReference type="ARBA" id="ARBA00022989"/>
    </source>
</evidence>
<sequence>MSGPPNYGYPNYPPQGTQQGYGYGYPPPGQFSPAGQYPPAGVPPPSTTYGSAALGTQGTSPGNARYDDEDPYKFDDAAVRAKFAESKVRKGFVAKVFTILLIQLGVTLGVACLFIFTDSINNYIRNGGSWVVWTSYVVAIVLLLVLVCGGNIARKYPANMVLLFLFTIAMSVFVATNTVFYDANEVAMAFGITCGAVLGLTAFALLPCVDFTMCGGAIAALSFTLLFAVLIGIFVSMACRTKDCFNIVGLVIASIAVLVFSVYIVYDIQLVMGGKRMEIGPDDYVFAALNLYVDIIMLFLYVLQIVGIANR</sequence>
<evidence type="ECO:0008006" key="8">
    <source>
        <dbReference type="Google" id="ProtNLM"/>
    </source>
</evidence>
<evidence type="ECO:0000256" key="1">
    <source>
        <dbReference type="ARBA" id="ARBA00004141"/>
    </source>
</evidence>
<feature type="compositionally biased region" description="Polar residues" evidence="6">
    <location>
        <begin position="47"/>
        <end position="62"/>
    </location>
</feature>
<dbReference type="CDD" id="cd10428">
    <property type="entry name" value="LFG_like"/>
    <property type="match status" value="1"/>
</dbReference>
<dbReference type="EMBL" id="GBEZ01020437">
    <property type="protein sequence ID" value="JAC66237.1"/>
    <property type="molecule type" value="Transcribed_RNA"/>
</dbReference>
<dbReference type="Pfam" id="PF01027">
    <property type="entry name" value="Bax1-I"/>
    <property type="match status" value="1"/>
</dbReference>
<accession>A0A061QZZ8</accession>
<feature type="transmembrane region" description="Helical" evidence="5">
    <location>
        <begin position="186"/>
        <end position="206"/>
    </location>
</feature>